<dbReference type="Ensembl" id="ENSSGRT00000016801.1">
    <property type="protein sequence ID" value="ENSSGRP00000015514.1"/>
    <property type="gene ID" value="ENSSGRG00000009526.1"/>
</dbReference>
<keyword evidence="1" id="KW-0863">Zinc-finger</keyword>
<feature type="domain" description="E3 ubiquitin-protein ligase UBR-like C-terminal" evidence="4">
    <location>
        <begin position="506"/>
        <end position="930"/>
    </location>
</feature>
<dbReference type="GO" id="GO:0071596">
    <property type="term" value="P:ubiquitin-dependent protein catabolic process via the N-end rule pathway"/>
    <property type="evidence" value="ECO:0007669"/>
    <property type="project" value="UniProtKB-UniRule"/>
</dbReference>
<keyword evidence="2" id="KW-0812">Transmembrane</keyword>
<dbReference type="PANTHER" id="PTHR21497">
    <property type="entry name" value="UBIQUITIN LIGASE E3 ALPHA-RELATED"/>
    <property type="match status" value="1"/>
</dbReference>
<evidence type="ECO:0000259" key="4">
    <source>
        <dbReference type="Pfam" id="PF18995"/>
    </source>
</evidence>
<organism evidence="5 6">
    <name type="scientific">Sinocyclocheilus grahami</name>
    <name type="common">Dianchi golden-line fish</name>
    <name type="synonym">Barbus grahami</name>
    <dbReference type="NCBI Taxonomy" id="75366"/>
    <lineage>
        <taxon>Eukaryota</taxon>
        <taxon>Metazoa</taxon>
        <taxon>Chordata</taxon>
        <taxon>Craniata</taxon>
        <taxon>Vertebrata</taxon>
        <taxon>Euteleostomi</taxon>
        <taxon>Actinopterygii</taxon>
        <taxon>Neopterygii</taxon>
        <taxon>Teleostei</taxon>
        <taxon>Ostariophysi</taxon>
        <taxon>Cypriniformes</taxon>
        <taxon>Cyprinidae</taxon>
        <taxon>Cyprininae</taxon>
        <taxon>Sinocyclocheilus</taxon>
    </lineage>
</organism>
<feature type="transmembrane region" description="Helical" evidence="2">
    <location>
        <begin position="159"/>
        <end position="180"/>
    </location>
</feature>
<comment type="function">
    <text evidence="1">Ubiquitin ligase protein which is a component of the N-end rule pathway. Recognizes and binds to proteins bearing specific N-terminal residues that are destabilizing according to the N-end rule, leading to their ubiquitination and subsequent degradation.</text>
</comment>
<comment type="pathway">
    <text evidence="1">Protein modification; protein ubiquitination.</text>
</comment>
<evidence type="ECO:0000313" key="5">
    <source>
        <dbReference type="Ensembl" id="ENSSGRP00000015514.1"/>
    </source>
</evidence>
<feature type="chain" id="PRO_5025679184" description="E3 ubiquitin-protein ligase" evidence="3">
    <location>
        <begin position="23"/>
        <end position="955"/>
    </location>
</feature>
<keyword evidence="1" id="KW-0479">Metal-binding</keyword>
<keyword evidence="1" id="KW-0808">Transferase</keyword>
<dbReference type="GO" id="GO:0000151">
    <property type="term" value="C:ubiquitin ligase complex"/>
    <property type="evidence" value="ECO:0007669"/>
    <property type="project" value="TreeGrafter"/>
</dbReference>
<evidence type="ECO:0000313" key="6">
    <source>
        <dbReference type="Proteomes" id="UP000472262"/>
    </source>
</evidence>
<evidence type="ECO:0000256" key="3">
    <source>
        <dbReference type="SAM" id="SignalP"/>
    </source>
</evidence>
<dbReference type="GO" id="GO:0061630">
    <property type="term" value="F:ubiquitin protein ligase activity"/>
    <property type="evidence" value="ECO:0007669"/>
    <property type="project" value="UniProtKB-UniRule"/>
</dbReference>
<protein>
    <recommendedName>
        <fullName evidence="1">E3 ubiquitin-protein ligase</fullName>
        <ecNumber evidence="1">2.3.2.27</ecNumber>
    </recommendedName>
</protein>
<feature type="transmembrane region" description="Helical" evidence="2">
    <location>
        <begin position="132"/>
        <end position="154"/>
    </location>
</feature>
<dbReference type="UniPathway" id="UPA00143"/>
<evidence type="ECO:0000256" key="2">
    <source>
        <dbReference type="SAM" id="Phobius"/>
    </source>
</evidence>
<feature type="transmembrane region" description="Helical" evidence="2">
    <location>
        <begin position="97"/>
        <end position="126"/>
    </location>
</feature>
<dbReference type="GO" id="GO:0005737">
    <property type="term" value="C:cytoplasm"/>
    <property type="evidence" value="ECO:0007669"/>
    <property type="project" value="TreeGrafter"/>
</dbReference>
<feature type="signal peptide" evidence="3">
    <location>
        <begin position="1"/>
        <end position="22"/>
    </location>
</feature>
<dbReference type="EC" id="2.3.2.27" evidence="1"/>
<evidence type="ECO:0000256" key="1">
    <source>
        <dbReference type="RuleBase" id="RU366018"/>
    </source>
</evidence>
<keyword evidence="1" id="KW-0862">Zinc</keyword>
<reference evidence="5" key="2">
    <citation type="submission" date="2025-09" db="UniProtKB">
        <authorList>
            <consortium name="Ensembl"/>
        </authorList>
    </citation>
    <scope>IDENTIFICATION</scope>
</reference>
<comment type="catalytic activity">
    <reaction evidence="1">
        <text>S-ubiquitinyl-[E2 ubiquitin-conjugating enzyme]-L-cysteine + [acceptor protein]-L-lysine = [E2 ubiquitin-conjugating enzyme]-L-cysteine + N(6)-ubiquitinyl-[acceptor protein]-L-lysine.</text>
        <dbReference type="EC" id="2.3.2.27"/>
    </reaction>
</comment>
<reference evidence="5" key="1">
    <citation type="submission" date="2025-08" db="UniProtKB">
        <authorList>
            <consortium name="Ensembl"/>
        </authorList>
    </citation>
    <scope>IDENTIFICATION</scope>
</reference>
<dbReference type="InterPro" id="IPR039164">
    <property type="entry name" value="UBR1-like"/>
</dbReference>
<keyword evidence="3" id="KW-0732">Signal</keyword>
<keyword evidence="6" id="KW-1185">Reference proteome</keyword>
<dbReference type="Pfam" id="PF18995">
    <property type="entry name" value="PRT6_C"/>
    <property type="match status" value="1"/>
</dbReference>
<dbReference type="GO" id="GO:0008270">
    <property type="term" value="F:zinc ion binding"/>
    <property type="evidence" value="ECO:0007669"/>
    <property type="project" value="UniProtKB-UniRule"/>
</dbReference>
<dbReference type="PANTHER" id="PTHR21497:SF27">
    <property type="entry name" value="E3 UBIQUITIN-PROTEIN LIGASE UBR1"/>
    <property type="match status" value="1"/>
</dbReference>
<keyword evidence="1" id="KW-0833">Ubl conjugation pathway</keyword>
<keyword evidence="2" id="KW-0472">Membrane</keyword>
<sequence>MDPNHFLMLVLLRFELFDIFNGNSSSKDQFCSILKQWNRLTEEMLYLIIIIVGERYVPGISHVTKEDVTMREVIHLLCIQPMAHSSLVKSLPENVRIVFLLCCVLCFIVSFLCCVCCVLFCCVFFVVFCCVFFVLCLLCHFCVVFIVLCCVVFVVLFCVVFCCVFFVMCIALHLVGQALLEEKTQLESSSTEEVTFDFSLKAQSKISPFVFSEMVAAPFEVVKCLREKSGPVASFSVDHSMLEESVQDKEKAERKRKAEAAKAHRQKIMAQMSAMQKNFIESNKMLYDNVPESSSQSDTAASVDSCRMDVDESRVAVGPQQGVCSTDWEAQICILCQEEQEVQAQAPAMVLTACVQRSTVLTQNRGKTLSPKGSYPLFMPPDLAVGTHTGSCGHVMHATCWQKYFEAVQNTTRNRLHADLIIDLENGEYMCPLCKSLCNTVIPLIPVEPNSNTEGLSRNASMTLRCLKSVVSAQSVQDKEKAERKRKAEAAKFSRSITEMLGVCATTVHRVGLQTAPNDLCPYMPVMSWNTCAYTIQAIENMLQEEGKPLFGSLQNRQLSGLKALVQFSAAQRLKSSQAVVQKHFADMLAVLVPVPNVENTPSILEVDFFHLLVGLVLSIPALYQEEAVDLQPSAVSTAYNHLYLLHLLTMTHMLQVLLASHDCAVIGGLGEGDEAQAAAELFSIVSQHTDRLRAGVTGFCVEGVKRGVLPFLRCAALFFNCLTGVPPPEELSGTAESPESQLHLLCSYLSLPSNLFQLFQDHRDVVTTLIKRWCENAAISKALKGEMQIIRYPHKKNRLIDLPEDYSVLLNQASHFKCPNSSDDERKHPTLCLLCGVMLCAQSPCCQEQLNGEDVGACTAHAAICGAGVGMFLRVRECEIILMASKTRGSPYPAPYLDDYGETDPQLGRGNPLHLCPERYRKLFHMWQQHCVLEEIARSLELLNVMFPFEWQML</sequence>
<dbReference type="InterPro" id="IPR044046">
    <property type="entry name" value="E3_ligase_UBR-like_C"/>
</dbReference>
<dbReference type="AlphaFoldDB" id="A0A672KXL7"/>
<dbReference type="Proteomes" id="UP000472262">
    <property type="component" value="Unassembled WGS sequence"/>
</dbReference>
<proteinExistence type="inferred from homology"/>
<accession>A0A672KXL7</accession>
<comment type="similarity">
    <text evidence="1">Belongs to the E3 ubiquitin-protein ligase UBR1-like family.</text>
</comment>
<gene>
    <name evidence="5" type="primary">LOC107569007</name>
</gene>
<keyword evidence="2" id="KW-1133">Transmembrane helix</keyword>
<dbReference type="GO" id="GO:0016567">
    <property type="term" value="P:protein ubiquitination"/>
    <property type="evidence" value="ECO:0007669"/>
    <property type="project" value="UniProtKB-UniRule"/>
</dbReference>
<name>A0A672KXL7_SINGR</name>